<dbReference type="AlphaFoldDB" id="A0AAE3FZG6"/>
<organism evidence="3 4">
    <name type="scientific">Natronocalculus amylovorans</name>
    <dbReference type="NCBI Taxonomy" id="2917812"/>
    <lineage>
        <taxon>Archaea</taxon>
        <taxon>Methanobacteriati</taxon>
        <taxon>Methanobacteriota</taxon>
        <taxon>Stenosarchaea group</taxon>
        <taxon>Halobacteria</taxon>
        <taxon>Halobacteriales</taxon>
        <taxon>Haloferacaceae</taxon>
        <taxon>Natronocalculus</taxon>
    </lineage>
</organism>
<protein>
    <submittedName>
        <fullName evidence="3">Uncharacterized protein</fullName>
    </submittedName>
</protein>
<comment type="caution">
    <text evidence="3">The sequence shown here is derived from an EMBL/GenBank/DDBJ whole genome shotgun (WGS) entry which is preliminary data.</text>
</comment>
<name>A0AAE3FZG6_9EURY</name>
<dbReference type="Pfam" id="PF26032">
    <property type="entry name" value="DUF8008"/>
    <property type="match status" value="1"/>
</dbReference>
<sequence length="289" mass="32903">MSTHDALLDRLAELEATVSSLQTTVNRLETKTQTLETENDRLRSQLEQTTSELNAKTDALTKKSQYNKDRVEELQARELEKGAHLQTEHVDTRTIDVPNNRLEKLAKDDGQTYYRLPEQEDPLDRTSTIQLAYGDLLPIQQLARLDEEMLRSTTSALPTRLAAKLWKARIDDTVGDNPWERGSKTIKEYIKASDLKHWIRRQEKGVSDSYAKKLVSRTIDALLDLTKNRVAIRRKKERKNGLAYTERRLIIPSDTAIPGERPNVTRSTADTESNSDRATQKPETAGVHG</sequence>
<proteinExistence type="predicted"/>
<evidence type="ECO:0000313" key="4">
    <source>
        <dbReference type="Proteomes" id="UP001203207"/>
    </source>
</evidence>
<evidence type="ECO:0000256" key="1">
    <source>
        <dbReference type="SAM" id="Coils"/>
    </source>
</evidence>
<keyword evidence="1" id="KW-0175">Coiled coil</keyword>
<dbReference type="Proteomes" id="UP001203207">
    <property type="component" value="Unassembled WGS sequence"/>
</dbReference>
<evidence type="ECO:0000313" key="3">
    <source>
        <dbReference type="EMBL" id="MCL9817489.1"/>
    </source>
</evidence>
<evidence type="ECO:0000256" key="2">
    <source>
        <dbReference type="SAM" id="MobiDB-lite"/>
    </source>
</evidence>
<reference evidence="3" key="2">
    <citation type="submission" date="2022-02" db="EMBL/GenBank/DDBJ databases">
        <authorList>
            <person name="Elcheninov A.G."/>
            <person name="Sorokin D.Y."/>
            <person name="Kublanov I.V."/>
        </authorList>
    </citation>
    <scope>NUCLEOTIDE SEQUENCE</scope>
    <source>
        <strain evidence="3">AArc-St2</strain>
    </source>
</reference>
<accession>A0AAE3FZG6</accession>
<dbReference type="EMBL" id="JAKRVX010000004">
    <property type="protein sequence ID" value="MCL9817489.1"/>
    <property type="molecule type" value="Genomic_DNA"/>
</dbReference>
<keyword evidence="4" id="KW-1185">Reference proteome</keyword>
<dbReference type="RefSeq" id="WP_250584642.1">
    <property type="nucleotide sequence ID" value="NZ_JAKRVX010000004.1"/>
</dbReference>
<gene>
    <name evidence="3" type="ORF">AArcSt2_11090</name>
</gene>
<feature type="region of interest" description="Disordered" evidence="2">
    <location>
        <begin position="253"/>
        <end position="289"/>
    </location>
</feature>
<feature type="coiled-coil region" evidence="1">
    <location>
        <begin position="4"/>
        <end position="59"/>
    </location>
</feature>
<dbReference type="InterPro" id="IPR058321">
    <property type="entry name" value="DUF8008"/>
</dbReference>
<reference evidence="3" key="1">
    <citation type="journal article" date="2022" name="Syst. Appl. Microbiol.">
        <title>Natronocalculus amylovorans gen. nov., sp. nov., and Natranaeroarchaeum aerophilus sp. nov., dominant culturable amylolytic natronoarchaea from hypersaline soda lakes in southwestern Siberia.</title>
        <authorList>
            <person name="Sorokin D.Y."/>
            <person name="Elcheninov A.G."/>
            <person name="Khizhniak T.V."/>
            <person name="Koenen M."/>
            <person name="Bale N.J."/>
            <person name="Damste J.S.S."/>
            <person name="Kublanov I.V."/>
        </authorList>
    </citation>
    <scope>NUCLEOTIDE SEQUENCE</scope>
    <source>
        <strain evidence="3">AArc-St2</strain>
    </source>
</reference>